<comment type="caution">
    <text evidence="9">The sequence shown here is derived from an EMBL/GenBank/DDBJ whole genome shotgun (WGS) entry which is preliminary data.</text>
</comment>
<keyword evidence="4" id="KW-0067">ATP-binding</keyword>
<evidence type="ECO:0000259" key="5">
    <source>
        <dbReference type="Pfam" id="PF00931"/>
    </source>
</evidence>
<reference evidence="9 10" key="1">
    <citation type="submission" date="2013-09" db="EMBL/GenBank/DDBJ databases">
        <title>Corchorus capsularis genome sequencing.</title>
        <authorList>
            <person name="Alam M."/>
            <person name="Haque M.S."/>
            <person name="Islam M.S."/>
            <person name="Emdad E.M."/>
            <person name="Islam M.M."/>
            <person name="Ahmed B."/>
            <person name="Halim A."/>
            <person name="Hossen Q.M.M."/>
            <person name="Hossain M.Z."/>
            <person name="Ahmed R."/>
            <person name="Khan M.M."/>
            <person name="Islam R."/>
            <person name="Rashid M.M."/>
            <person name="Khan S.A."/>
            <person name="Rahman M.S."/>
            <person name="Alam M."/>
        </authorList>
    </citation>
    <scope>NUCLEOTIDE SEQUENCE [LARGE SCALE GENOMIC DNA]</scope>
    <source>
        <strain evidence="10">cv. CVL-1</strain>
        <tissue evidence="9">Whole seedling</tissue>
    </source>
</reference>
<dbReference type="InterPro" id="IPR002182">
    <property type="entry name" value="NB-ARC"/>
</dbReference>
<dbReference type="GO" id="GO:0043531">
    <property type="term" value="F:ADP binding"/>
    <property type="evidence" value="ECO:0007669"/>
    <property type="project" value="InterPro"/>
</dbReference>
<accession>A0A1R3FYD8</accession>
<evidence type="ECO:0000256" key="2">
    <source>
        <dbReference type="ARBA" id="ARBA00022741"/>
    </source>
</evidence>
<dbReference type="Gene3D" id="1.10.10.10">
    <property type="entry name" value="Winged helix-like DNA-binding domain superfamily/Winged helix DNA-binding domain"/>
    <property type="match status" value="1"/>
</dbReference>
<dbReference type="InterPro" id="IPR058922">
    <property type="entry name" value="WHD_DRP"/>
</dbReference>
<keyword evidence="1" id="KW-0677">Repeat</keyword>
<dbReference type="GO" id="GO:0051707">
    <property type="term" value="P:response to other organism"/>
    <property type="evidence" value="ECO:0007669"/>
    <property type="project" value="UniProtKB-ARBA"/>
</dbReference>
<dbReference type="Pfam" id="PF18052">
    <property type="entry name" value="Rx_N"/>
    <property type="match status" value="1"/>
</dbReference>
<dbReference type="InterPro" id="IPR036388">
    <property type="entry name" value="WH-like_DNA-bd_sf"/>
</dbReference>
<dbReference type="Proteomes" id="UP000188268">
    <property type="component" value="Unassembled WGS sequence"/>
</dbReference>
<evidence type="ECO:0000313" key="10">
    <source>
        <dbReference type="Proteomes" id="UP000188268"/>
    </source>
</evidence>
<dbReference type="AlphaFoldDB" id="A0A1R3FYD8"/>
<dbReference type="FunFam" id="3.40.50.300:FF:001091">
    <property type="entry name" value="Probable disease resistance protein At1g61300"/>
    <property type="match status" value="1"/>
</dbReference>
<name>A0A1R3FYD8_COCAP</name>
<dbReference type="GO" id="GO:0005524">
    <property type="term" value="F:ATP binding"/>
    <property type="evidence" value="ECO:0007669"/>
    <property type="project" value="UniProtKB-KW"/>
</dbReference>
<feature type="domain" description="Disease resistance R13L4/SHOC-2-like LRR" evidence="8">
    <location>
        <begin position="1040"/>
        <end position="1201"/>
    </location>
</feature>
<evidence type="ECO:0000259" key="8">
    <source>
        <dbReference type="Pfam" id="PF23598"/>
    </source>
</evidence>
<dbReference type="SUPFAM" id="SSF52058">
    <property type="entry name" value="L domain-like"/>
    <property type="match status" value="1"/>
</dbReference>
<dbReference type="PANTHER" id="PTHR36766:SF49">
    <property type="entry name" value="DISEASE RESISTANCE PROTEIN RGA3"/>
    <property type="match status" value="1"/>
</dbReference>
<dbReference type="InterPro" id="IPR041118">
    <property type="entry name" value="Rx_N"/>
</dbReference>
<dbReference type="InterPro" id="IPR032675">
    <property type="entry name" value="LRR_dom_sf"/>
</dbReference>
<dbReference type="InterPro" id="IPR038005">
    <property type="entry name" value="RX-like_CC"/>
</dbReference>
<dbReference type="SUPFAM" id="SSF52540">
    <property type="entry name" value="P-loop containing nucleoside triphosphate hydrolases"/>
    <property type="match status" value="1"/>
</dbReference>
<dbReference type="Gramene" id="OMO50848">
    <property type="protein sequence ID" value="OMO50848"/>
    <property type="gene ID" value="CCACVL1_30205"/>
</dbReference>
<dbReference type="PRINTS" id="PR00364">
    <property type="entry name" value="DISEASERSIST"/>
</dbReference>
<dbReference type="EMBL" id="AWWV01016019">
    <property type="protein sequence ID" value="OMO50848.1"/>
    <property type="molecule type" value="Genomic_DNA"/>
</dbReference>
<feature type="domain" description="Disease resistance N-terminal" evidence="6">
    <location>
        <begin position="8"/>
        <end position="92"/>
    </location>
</feature>
<dbReference type="Gene3D" id="1.20.5.4130">
    <property type="match status" value="1"/>
</dbReference>
<gene>
    <name evidence="9" type="ORF">CCACVL1_30205</name>
</gene>
<dbReference type="STRING" id="210143.A0A1R3FYD8"/>
<dbReference type="Gene3D" id="3.40.50.300">
    <property type="entry name" value="P-loop containing nucleotide triphosphate hydrolases"/>
    <property type="match status" value="1"/>
</dbReference>
<dbReference type="InterPro" id="IPR055414">
    <property type="entry name" value="LRR_R13L4/SHOC2-like"/>
</dbReference>
<keyword evidence="10" id="KW-1185">Reference proteome</keyword>
<dbReference type="InterPro" id="IPR027417">
    <property type="entry name" value="P-loop_NTPase"/>
</dbReference>
<proteinExistence type="predicted"/>
<dbReference type="OrthoDB" id="1935327at2759"/>
<protein>
    <submittedName>
        <fullName evidence="9">Disease resistance protein</fullName>
    </submittedName>
</protein>
<dbReference type="OMA" id="RLSIMKC"/>
<dbReference type="Pfam" id="PF23559">
    <property type="entry name" value="WHD_DRP"/>
    <property type="match status" value="1"/>
</dbReference>
<dbReference type="Pfam" id="PF23598">
    <property type="entry name" value="LRR_14"/>
    <property type="match status" value="2"/>
</dbReference>
<dbReference type="Gene3D" id="1.10.8.430">
    <property type="entry name" value="Helical domain of apoptotic protease-activating factors"/>
    <property type="match status" value="1"/>
</dbReference>
<dbReference type="SUPFAM" id="SSF52047">
    <property type="entry name" value="RNI-like"/>
    <property type="match status" value="1"/>
</dbReference>
<feature type="domain" description="Disease resistance R13L4/SHOC-2-like LRR" evidence="8">
    <location>
        <begin position="613"/>
        <end position="930"/>
    </location>
</feature>
<evidence type="ECO:0000256" key="1">
    <source>
        <dbReference type="ARBA" id="ARBA00022737"/>
    </source>
</evidence>
<dbReference type="GO" id="GO:0006952">
    <property type="term" value="P:defense response"/>
    <property type="evidence" value="ECO:0007669"/>
    <property type="project" value="UniProtKB-KW"/>
</dbReference>
<dbReference type="PANTHER" id="PTHR36766">
    <property type="entry name" value="PLANT BROAD-SPECTRUM MILDEW RESISTANCE PROTEIN RPW8"/>
    <property type="match status" value="1"/>
</dbReference>
<keyword evidence="3" id="KW-0611">Plant defense</keyword>
<feature type="domain" description="Disease resistance protein winged helix" evidence="7">
    <location>
        <begin position="459"/>
        <end position="534"/>
    </location>
</feature>
<evidence type="ECO:0000259" key="6">
    <source>
        <dbReference type="Pfam" id="PF18052"/>
    </source>
</evidence>
<evidence type="ECO:0000256" key="4">
    <source>
        <dbReference type="ARBA" id="ARBA00022840"/>
    </source>
</evidence>
<keyword evidence="2" id="KW-0547">Nucleotide-binding</keyword>
<feature type="domain" description="NB-ARC" evidence="5">
    <location>
        <begin position="206"/>
        <end position="373"/>
    </location>
</feature>
<sequence>MEVASLVVSPLVQVVYEKLVSYLNTLEIPADRKKNIKTLQDKLLIIQAVMEDAEQRQLKDKKVKIWLSKLRDVAYDADNLLDEITTRVLQKPLLKKKAPMVVSVSLGAQPPPPARHRQPLLTRIKLSIQEETTRQVGFASFALQSILTSFQMPRKLTRILERLDDIAREMSTFQFRQVVAYKRSDTREKRETGPYVDQSQVYGRREDLRKIVHMLLSSDPSIWVIPIIGIGGIGKTTLAQLVYNDQSLDGHFDIKIWVSLYDNFSSKRLVCEILECVTKHRNESSQLGVLQLQLQGSLCGKKYLLVLDDVWNDDRDEWDKVRNLLRCGAEGSRIIVTTRSEKVASVMTSSPPYHLEALTEDDCWTLFKQQAFASGEEDSFSTLLPIGRRIIGKCKGMPLAAKLLGGSLRFKREEHEWLRVQESDIWNLDAGENRILSVLRLSFNHLPSHLKQCFAYCAIFPRNYHLNKEKLIQQWIAGGLVQLSAGDTPEMLEHVGNDYFNDLLKMSFFQLASNSSSCSTMVEFKLPDLIYELAKGVAGNEFLEMGNRSEQRSLANSYQTQGVVSDVAETRHASVDSDYRSNFLPQAMYKAHKLSTLNLLSSADVSTKALKKIVACFRHLKILNLSGSGIKKVHRSIGKLIYLRYLDLSNTCLQTLPATIGHLCNLLTLELSGCADLVELPEEIINLIGLRHLNIRGCVRLACLPAGIGDLVNLQTLPIFIVGDKSHLHELCRLKHIQGELKIKDLRNVDIESYLSHMQIHTLHLLWGNDDEGKLNRYTSRGATQRQQDACLVLSCLEPHSIIRRLSINGYPGQHFPEWLNCVTVQNLTELDLINCRNCETLPKLGRFPHLKSLKIQGMDNVVRMDSELGEGMKLFPSLHDLTLRDFPQLRTWEDMGSTEAFPCLERLAITKCPLLNTMPRFPSLQHLEVQNCDPLILRSVAEQKTLLTLSIDSFTELPFIPKPLSENCSLLRSLTVVSCPNLPSLPSNLGKLTALKSLKIGWCEMLDNLPRQLANLSSLETLEIIECPRLITLPDGIFERLSLLRSLSIENCNALTSLPTGLRQATTLERLTVMYCPNLASLPDSVQNLSALKGLTILSCPELASLPEGLEDIQTLQNLEIRICPRLMALPKLGNLVSLRSLAISECENIKSLPEGIQQLSAIQHLSIRACPNLEKRYERGVGEDWQKIAHIPHVYLGTSVLQTRQNTAVGSSSS</sequence>
<evidence type="ECO:0000259" key="7">
    <source>
        <dbReference type="Pfam" id="PF23559"/>
    </source>
</evidence>
<dbReference type="InterPro" id="IPR042197">
    <property type="entry name" value="Apaf_helical"/>
</dbReference>
<dbReference type="Pfam" id="PF00931">
    <property type="entry name" value="NB-ARC"/>
    <property type="match status" value="1"/>
</dbReference>
<dbReference type="CDD" id="cd14798">
    <property type="entry name" value="RX-CC_like"/>
    <property type="match status" value="1"/>
</dbReference>
<evidence type="ECO:0000256" key="3">
    <source>
        <dbReference type="ARBA" id="ARBA00022821"/>
    </source>
</evidence>
<evidence type="ECO:0000313" key="9">
    <source>
        <dbReference type="EMBL" id="OMO50848.1"/>
    </source>
</evidence>
<organism evidence="9 10">
    <name type="scientific">Corchorus capsularis</name>
    <name type="common">Jute</name>
    <dbReference type="NCBI Taxonomy" id="210143"/>
    <lineage>
        <taxon>Eukaryota</taxon>
        <taxon>Viridiplantae</taxon>
        <taxon>Streptophyta</taxon>
        <taxon>Embryophyta</taxon>
        <taxon>Tracheophyta</taxon>
        <taxon>Spermatophyta</taxon>
        <taxon>Magnoliopsida</taxon>
        <taxon>eudicotyledons</taxon>
        <taxon>Gunneridae</taxon>
        <taxon>Pentapetalae</taxon>
        <taxon>rosids</taxon>
        <taxon>malvids</taxon>
        <taxon>Malvales</taxon>
        <taxon>Malvaceae</taxon>
        <taxon>Grewioideae</taxon>
        <taxon>Apeibeae</taxon>
        <taxon>Corchorus</taxon>
    </lineage>
</organism>
<dbReference type="Gene3D" id="3.80.10.10">
    <property type="entry name" value="Ribonuclease Inhibitor"/>
    <property type="match status" value="3"/>
</dbReference>